<proteinExistence type="inferred from homology"/>
<protein>
    <recommendedName>
        <fullName evidence="1">Geranylgeranyl transferase type-2 subunit alpha</fullName>
        <ecNumber evidence="1">2.5.1.60</ecNumber>
    </recommendedName>
    <alternativeName>
        <fullName evidence="1">Geranylgeranyl transferase type II subunit alpha</fullName>
    </alternativeName>
</protein>
<evidence type="ECO:0000313" key="2">
    <source>
        <dbReference type="EMBL" id="CAD8284776.1"/>
    </source>
</evidence>
<dbReference type="GO" id="GO:0004663">
    <property type="term" value="F:Rab geranylgeranyltransferase activity"/>
    <property type="evidence" value="ECO:0007669"/>
    <property type="project" value="UniProtKB-UniRule"/>
</dbReference>
<comment type="catalytic activity">
    <reaction evidence="1">
        <text>geranylgeranyl diphosphate + L-cysteinyl-[protein] = S-geranylgeranyl-L-cysteinyl-[protein] + diphosphate</text>
        <dbReference type="Rhea" id="RHEA:21240"/>
        <dbReference type="Rhea" id="RHEA-COMP:10131"/>
        <dbReference type="Rhea" id="RHEA-COMP:11537"/>
        <dbReference type="ChEBI" id="CHEBI:29950"/>
        <dbReference type="ChEBI" id="CHEBI:33019"/>
        <dbReference type="ChEBI" id="CHEBI:57533"/>
        <dbReference type="ChEBI" id="CHEBI:86021"/>
        <dbReference type="EC" id="2.5.1.60"/>
    </reaction>
</comment>
<keyword evidence="1" id="KW-0637">Prenyltransferase</keyword>
<dbReference type="Gene3D" id="1.25.40.120">
    <property type="entry name" value="Protein prenylyltransferase"/>
    <property type="match status" value="1"/>
</dbReference>
<dbReference type="EC" id="2.5.1.60" evidence="1"/>
<dbReference type="SUPFAM" id="SSF48439">
    <property type="entry name" value="Protein prenylyltransferase"/>
    <property type="match status" value="1"/>
</dbReference>
<dbReference type="EMBL" id="HBEC01010480">
    <property type="protein sequence ID" value="CAD8284776.1"/>
    <property type="molecule type" value="Transcribed_RNA"/>
</dbReference>
<dbReference type="PANTHER" id="PTHR11129:SF2">
    <property type="entry name" value="GERANYLGERANYL TRANSFERASE TYPE-2 SUBUNIT ALPHA"/>
    <property type="match status" value="1"/>
</dbReference>
<name>A0A7R9YT10_9CHLO</name>
<dbReference type="PANTHER" id="PTHR11129">
    <property type="entry name" value="PROTEIN FARNESYLTRANSFERASE ALPHA SUBUNIT/RAB GERANYLGERANYL TRANSFERASE ALPHA SUBUNIT"/>
    <property type="match status" value="1"/>
</dbReference>
<dbReference type="GO" id="GO:0097354">
    <property type="term" value="P:prenylation"/>
    <property type="evidence" value="ECO:0007669"/>
    <property type="project" value="UniProtKB-UniRule"/>
</dbReference>
<evidence type="ECO:0000256" key="1">
    <source>
        <dbReference type="RuleBase" id="RU367120"/>
    </source>
</evidence>
<comment type="similarity">
    <text evidence="1">Belongs to the protein prenyltransferase subunit alpha family.</text>
</comment>
<organism evidence="2">
    <name type="scientific">Chlamydomonas euryale</name>
    <dbReference type="NCBI Taxonomy" id="1486919"/>
    <lineage>
        <taxon>Eukaryota</taxon>
        <taxon>Viridiplantae</taxon>
        <taxon>Chlorophyta</taxon>
        <taxon>core chlorophytes</taxon>
        <taxon>Chlorophyceae</taxon>
        <taxon>CS clade</taxon>
        <taxon>Chlamydomonadales</taxon>
        <taxon>Chlamydomonadaceae</taxon>
        <taxon>Chlamydomonas</taxon>
    </lineage>
</organism>
<accession>A0A7R9YT10</accession>
<reference evidence="2" key="1">
    <citation type="submission" date="2021-01" db="EMBL/GenBank/DDBJ databases">
        <authorList>
            <person name="Corre E."/>
            <person name="Pelletier E."/>
            <person name="Niang G."/>
            <person name="Scheremetjew M."/>
            <person name="Finn R."/>
            <person name="Kale V."/>
            <person name="Holt S."/>
            <person name="Cochrane G."/>
            <person name="Meng A."/>
            <person name="Brown T."/>
            <person name="Cohen L."/>
        </authorList>
    </citation>
    <scope>NUCLEOTIDE SEQUENCE</scope>
    <source>
        <strain evidence="2">CCMP219</strain>
    </source>
</reference>
<comment type="function">
    <text evidence="1">Catalyzes the transfer of a geranyl-geranyl moiety from geranyl-geranyl pyrophosphate to cysteines occuring in specific C-terminal amino acid sequences.</text>
</comment>
<sequence length="174" mass="18748">MGASSTAGMHRQFLGQATGGSASQRAPIPLDVLDAEYDVVHQAFATDASDQSPWFYYRWLVGNSLAHLEVASGTPAEPDARAALTSVLAREISRLQEDHLEAAPDARWPLLTVTRLREAQARLGLEGAAPPEVLMASVKDAYARLMLLDPMRKGYYQDALDGKSFVGVHALGTA</sequence>
<gene>
    <name evidence="2" type="ORF">CEUR00632_LOCUS4812</name>
</gene>
<keyword evidence="1" id="KW-0808">Transferase</keyword>
<dbReference type="GO" id="GO:0005968">
    <property type="term" value="C:Rab-protein geranylgeranyltransferase complex"/>
    <property type="evidence" value="ECO:0007669"/>
    <property type="project" value="TreeGrafter"/>
</dbReference>
<dbReference type="AlphaFoldDB" id="A0A7R9YT10"/>